<dbReference type="EMBL" id="BT145841">
    <property type="protein sequence ID" value="AFK45635.1"/>
    <property type="molecule type" value="mRNA"/>
</dbReference>
<evidence type="ECO:0000256" key="1">
    <source>
        <dbReference type="SAM" id="Phobius"/>
    </source>
</evidence>
<keyword evidence="1" id="KW-0472">Membrane</keyword>
<dbReference type="AlphaFoldDB" id="I3SZE3"/>
<evidence type="ECO:0000313" key="2">
    <source>
        <dbReference type="EMBL" id="AFK45635.1"/>
    </source>
</evidence>
<proteinExistence type="evidence at transcript level"/>
<sequence length="31" mass="3911">MNFTYFVLHYFNIFTLLSVQFYLNSFEFCFN</sequence>
<reference evidence="2" key="1">
    <citation type="submission" date="2012-05" db="EMBL/GenBank/DDBJ databases">
        <authorList>
            <person name="Krishnakumar V."/>
            <person name="Cheung F."/>
            <person name="Xiao Y."/>
            <person name="Chan A."/>
            <person name="Moskal W.A."/>
            <person name="Town C.D."/>
        </authorList>
    </citation>
    <scope>NUCLEOTIDE SEQUENCE</scope>
</reference>
<organism evidence="2">
    <name type="scientific">Medicago truncatula</name>
    <name type="common">Barrel medic</name>
    <name type="synonym">Medicago tribuloides</name>
    <dbReference type="NCBI Taxonomy" id="3880"/>
    <lineage>
        <taxon>Eukaryota</taxon>
        <taxon>Viridiplantae</taxon>
        <taxon>Streptophyta</taxon>
        <taxon>Embryophyta</taxon>
        <taxon>Tracheophyta</taxon>
        <taxon>Spermatophyta</taxon>
        <taxon>Magnoliopsida</taxon>
        <taxon>eudicotyledons</taxon>
        <taxon>Gunneridae</taxon>
        <taxon>Pentapetalae</taxon>
        <taxon>rosids</taxon>
        <taxon>fabids</taxon>
        <taxon>Fabales</taxon>
        <taxon>Fabaceae</taxon>
        <taxon>Papilionoideae</taxon>
        <taxon>50 kb inversion clade</taxon>
        <taxon>NPAAA clade</taxon>
        <taxon>Hologalegina</taxon>
        <taxon>IRL clade</taxon>
        <taxon>Trifolieae</taxon>
        <taxon>Medicago</taxon>
    </lineage>
</organism>
<name>I3SZE3_MEDTR</name>
<accession>I3SZE3</accession>
<keyword evidence="1" id="KW-0812">Transmembrane</keyword>
<feature type="transmembrane region" description="Helical" evidence="1">
    <location>
        <begin position="6"/>
        <end position="23"/>
    </location>
</feature>
<keyword evidence="1" id="KW-1133">Transmembrane helix</keyword>
<protein>
    <submittedName>
        <fullName evidence="2">Uncharacterized protein</fullName>
    </submittedName>
</protein>